<proteinExistence type="inferred from homology"/>
<evidence type="ECO:0000256" key="4">
    <source>
        <dbReference type="ARBA" id="ARBA00023326"/>
    </source>
</evidence>
<evidence type="ECO:0000256" key="1">
    <source>
        <dbReference type="ARBA" id="ARBA00022801"/>
    </source>
</evidence>
<dbReference type="InterPro" id="IPR017853">
    <property type="entry name" value="GH"/>
</dbReference>
<dbReference type="PRINTS" id="PR00134">
    <property type="entry name" value="GLHYDRLASE10"/>
</dbReference>
<evidence type="ECO:0000256" key="6">
    <source>
        <dbReference type="RuleBase" id="RU361174"/>
    </source>
</evidence>
<feature type="active site" description="Nucleophile" evidence="5">
    <location>
        <position position="249"/>
    </location>
</feature>
<evidence type="ECO:0000256" key="2">
    <source>
        <dbReference type="ARBA" id="ARBA00023277"/>
    </source>
</evidence>
<keyword evidence="1 6" id="KW-0378">Hydrolase</keyword>
<accession>W0FGS5</accession>
<keyword evidence="3 6" id="KW-0326">Glycosidase</keyword>
<dbReference type="InterPro" id="IPR031158">
    <property type="entry name" value="GH10_AS"/>
</dbReference>
<dbReference type="InterPro" id="IPR001000">
    <property type="entry name" value="GH10_dom"/>
</dbReference>
<keyword evidence="2 6" id="KW-0119">Carbohydrate metabolism</keyword>
<dbReference type="Gene3D" id="3.20.20.80">
    <property type="entry name" value="Glycosidases"/>
    <property type="match status" value="1"/>
</dbReference>
<keyword evidence="4 6" id="KW-0624">Polysaccharide degradation</keyword>
<comment type="similarity">
    <text evidence="6">Belongs to the glycosyl hydrolase 10 (cellulase F) family.</text>
</comment>
<dbReference type="GO" id="GO:0045493">
    <property type="term" value="P:xylan catabolic process"/>
    <property type="evidence" value="ECO:0007669"/>
    <property type="project" value="UniProtKB-KW"/>
</dbReference>
<dbReference type="EMBL" id="KC246777">
    <property type="protein sequence ID" value="AHF23866.1"/>
    <property type="molecule type" value="Genomic_DNA"/>
</dbReference>
<dbReference type="PANTHER" id="PTHR31490:SF90">
    <property type="entry name" value="ENDO-1,4-BETA-XYLANASE A"/>
    <property type="match status" value="1"/>
</dbReference>
<dbReference type="PROSITE" id="PS51760">
    <property type="entry name" value="GH10_2"/>
    <property type="match status" value="1"/>
</dbReference>
<dbReference type="EC" id="3.2.1.8" evidence="6"/>
<evidence type="ECO:0000256" key="5">
    <source>
        <dbReference type="PROSITE-ProRule" id="PRU10061"/>
    </source>
</evidence>
<organism evidence="8">
    <name type="scientific">uncultured bacterium Contig15</name>
    <dbReference type="NCBI Taxonomy" id="1393441"/>
    <lineage>
        <taxon>Bacteria</taxon>
        <taxon>environmental samples</taxon>
    </lineage>
</organism>
<protein>
    <recommendedName>
        <fullName evidence="6">Beta-xylanase</fullName>
        <ecNumber evidence="6">3.2.1.8</ecNumber>
    </recommendedName>
</protein>
<evidence type="ECO:0000259" key="7">
    <source>
        <dbReference type="PROSITE" id="PS51760"/>
    </source>
</evidence>
<keyword evidence="8" id="KW-0858">Xylan degradation</keyword>
<dbReference type="SUPFAM" id="SSF51445">
    <property type="entry name" value="(Trans)glycosidases"/>
    <property type="match status" value="1"/>
</dbReference>
<evidence type="ECO:0000256" key="3">
    <source>
        <dbReference type="ARBA" id="ARBA00023295"/>
    </source>
</evidence>
<dbReference type="Pfam" id="PF00331">
    <property type="entry name" value="Glyco_hydro_10"/>
    <property type="match status" value="1"/>
</dbReference>
<name>W0FGS5_9BACT</name>
<dbReference type="SMART" id="SM00633">
    <property type="entry name" value="Glyco_10"/>
    <property type="match status" value="1"/>
</dbReference>
<dbReference type="PANTHER" id="PTHR31490">
    <property type="entry name" value="GLYCOSYL HYDROLASE"/>
    <property type="match status" value="1"/>
</dbReference>
<dbReference type="InterPro" id="IPR044846">
    <property type="entry name" value="GH10"/>
</dbReference>
<comment type="catalytic activity">
    <reaction evidence="6">
        <text>Endohydrolysis of (1-&gt;4)-beta-D-xylosidic linkages in xylans.</text>
        <dbReference type="EC" id="3.2.1.8"/>
    </reaction>
</comment>
<evidence type="ECO:0000313" key="8">
    <source>
        <dbReference type="EMBL" id="AHF23866.1"/>
    </source>
</evidence>
<dbReference type="PROSITE" id="PS00591">
    <property type="entry name" value="GH10_1"/>
    <property type="match status" value="1"/>
</dbReference>
<sequence>MRMNETVSLAKAYEKYFRIGAAVSPWQIRAHHGLLLQHFNSLTAENEMKYAVTEPEEGRFSFEKADAIVAMAREMGVKIRAHAPVWHNQTPDWMYRDGDRPAAPELIYERIDAHSKVMCERYGQDVYAWDVVNEATRDGAFDPENMPGESPVYRNSEYYKLCGPGFIEAAFRSMEKYAPDSQLFYNDYSECVPEKRDRIIRLIRDLREKGCRVDGIGMQQHHFAVPDYDEIRRSIEMYAELGLRIHVTELDVSMMATVNAGTERLKPGDPGFEEYIREVMKATPEKLARIDEIYVRLFEIYRSYADVIDCVTTWGIADDYTWLDFFGMDRNLPRIKQHPLLFDEQGQPKPCVFRLIEAVK</sequence>
<dbReference type="AlphaFoldDB" id="W0FGS5"/>
<dbReference type="GO" id="GO:0031176">
    <property type="term" value="F:endo-1,4-beta-xylanase activity"/>
    <property type="evidence" value="ECO:0007669"/>
    <property type="project" value="UniProtKB-EC"/>
</dbReference>
<feature type="domain" description="GH10" evidence="7">
    <location>
        <begin position="3"/>
        <end position="358"/>
    </location>
</feature>
<reference evidence="8" key="1">
    <citation type="journal article" date="2013" name="PLoS ONE">
        <title>Metagenomic insights into the carbohydrate-active enzymes carried by the microorganisms adhering to solid digesta in the rumen of cows.</title>
        <authorList>
            <person name="Wang L."/>
            <person name="Hatem A."/>
            <person name="Catalyurek U.V."/>
            <person name="Morrison M."/>
            <person name="Yu Z."/>
        </authorList>
    </citation>
    <scope>NUCLEOTIDE SEQUENCE</scope>
</reference>